<evidence type="ECO:0000313" key="1">
    <source>
        <dbReference type="EMBL" id="RCW65625.1"/>
    </source>
</evidence>
<dbReference type="Pfam" id="PF13487">
    <property type="entry name" value="HD_5"/>
    <property type="match status" value="1"/>
</dbReference>
<gene>
    <name evidence="1" type="ORF">DES41_11276</name>
</gene>
<protein>
    <recommendedName>
        <fullName evidence="3">Phosphohydrolase</fullName>
    </recommendedName>
</protein>
<dbReference type="Proteomes" id="UP000252884">
    <property type="component" value="Unassembled WGS sequence"/>
</dbReference>
<name>A0A368XCR0_9BURK</name>
<comment type="caution">
    <text evidence="1">The sequence shown here is derived from an EMBL/GenBank/DDBJ whole genome shotgun (WGS) entry which is preliminary data.</text>
</comment>
<dbReference type="AlphaFoldDB" id="A0A368XCR0"/>
<reference evidence="1 2" key="1">
    <citation type="submission" date="2018-07" db="EMBL/GenBank/DDBJ databases">
        <title>Genomic Encyclopedia of Type Strains, Phase IV (KMG-IV): sequencing the most valuable type-strain genomes for metagenomic binning, comparative biology and taxonomic classification.</title>
        <authorList>
            <person name="Goeker M."/>
        </authorList>
    </citation>
    <scope>NUCLEOTIDE SEQUENCE [LARGE SCALE GENOMIC DNA]</scope>
    <source>
        <strain evidence="1 2">DSM 21634</strain>
    </source>
</reference>
<proteinExistence type="predicted"/>
<evidence type="ECO:0008006" key="3">
    <source>
        <dbReference type="Google" id="ProtNLM"/>
    </source>
</evidence>
<dbReference type="RefSeq" id="WP_114471723.1">
    <property type="nucleotide sequence ID" value="NZ_QPJK01000012.1"/>
</dbReference>
<accession>A0A368XCR0</accession>
<organism evidence="1 2">
    <name type="scientific">Pseudorhodoferax soli</name>
    <dbReference type="NCBI Taxonomy" id="545864"/>
    <lineage>
        <taxon>Bacteria</taxon>
        <taxon>Pseudomonadati</taxon>
        <taxon>Pseudomonadota</taxon>
        <taxon>Betaproteobacteria</taxon>
        <taxon>Burkholderiales</taxon>
        <taxon>Comamonadaceae</taxon>
    </lineage>
</organism>
<sequence length="402" mass="44701">MNLVEVNIHSIKLGHPLPFELRTERGVLLAHKGYVIQTRGEFLQWTSRGITICIDMDASDDRQRAYMGKLHDMVRSERTLGEIQNVKIAPDDLFASNVRPEKPDRPDWVVLQSRANGLLRDAQGEDFLGRLDKLYQELREALHHHPDATLLALNHLAATETRMYSATHAMVVYVVCSLAAREVLQWPTELDEALGKAALTMNISMTALQDQLAQQSQALTVAQIEAIEQHAQRSFSALLSLGVTDENWLLAVRHHHDRAPGPLAGKTLPLRLARLIQRADMFTSRLAPRVSRTPMSTSAAMQGCYFDEEQQVDEAGAALIKAVGVYSPGLYVRLVNNELAVVIQRGKNTSTPRVAVLVNRDGLPAGTMMLRDTALPQYKIAASVPQREVKVQVPLDRLLALV</sequence>
<dbReference type="EMBL" id="QPJK01000012">
    <property type="protein sequence ID" value="RCW65625.1"/>
    <property type="molecule type" value="Genomic_DNA"/>
</dbReference>
<evidence type="ECO:0000313" key="2">
    <source>
        <dbReference type="Proteomes" id="UP000252884"/>
    </source>
</evidence>
<keyword evidence="2" id="KW-1185">Reference proteome</keyword>
<dbReference type="OrthoDB" id="9774747at2"/>
<dbReference type="Gene3D" id="1.10.3210.10">
    <property type="entry name" value="Hypothetical protein af1432"/>
    <property type="match status" value="1"/>
</dbReference>